<gene>
    <name evidence="2" type="ORF">A0H76_185</name>
</gene>
<name>A0A1X0QEI3_9MICR</name>
<dbReference type="VEuPathDB" id="MicrosporidiaDB:A0H76_185"/>
<reference evidence="2 3" key="1">
    <citation type="journal article" date="2017" name="Environ. Microbiol.">
        <title>Decay of the glycolytic pathway and adaptation to intranuclear parasitism within Enterocytozoonidae microsporidia.</title>
        <authorList>
            <person name="Wiredu Boakye D."/>
            <person name="Jaroenlak P."/>
            <person name="Prachumwat A."/>
            <person name="Williams T.A."/>
            <person name="Bateman K.S."/>
            <person name="Itsathitphaisarn O."/>
            <person name="Sritunyalucksana K."/>
            <person name="Paszkiewicz K.H."/>
            <person name="Moore K.A."/>
            <person name="Stentiford G.D."/>
            <person name="Williams B.A."/>
        </authorList>
    </citation>
    <scope>NUCLEOTIDE SEQUENCE [LARGE SCALE GENOMIC DNA]</scope>
    <source>
        <strain evidence="3">canceri</strain>
    </source>
</reference>
<evidence type="ECO:0000313" key="2">
    <source>
        <dbReference type="EMBL" id="ORD98187.1"/>
    </source>
</evidence>
<organism evidence="2 3">
    <name type="scientific">Hepatospora eriocheir</name>
    <dbReference type="NCBI Taxonomy" id="1081669"/>
    <lineage>
        <taxon>Eukaryota</taxon>
        <taxon>Fungi</taxon>
        <taxon>Fungi incertae sedis</taxon>
        <taxon>Microsporidia</taxon>
        <taxon>Hepatosporidae</taxon>
        <taxon>Hepatospora</taxon>
    </lineage>
</organism>
<dbReference type="Proteomes" id="UP000192501">
    <property type="component" value="Unassembled WGS sequence"/>
</dbReference>
<evidence type="ECO:0000313" key="3">
    <source>
        <dbReference type="Proteomes" id="UP000192501"/>
    </source>
</evidence>
<dbReference type="EMBL" id="LTAI01000948">
    <property type="protein sequence ID" value="ORD98187.1"/>
    <property type="molecule type" value="Genomic_DNA"/>
</dbReference>
<comment type="caution">
    <text evidence="2">The sequence shown here is derived from an EMBL/GenBank/DDBJ whole genome shotgun (WGS) entry which is preliminary data.</text>
</comment>
<accession>A0A1X0QEI3</accession>
<keyword evidence="1" id="KW-0732">Signal</keyword>
<feature type="chain" id="PRO_5012732955" evidence="1">
    <location>
        <begin position="29"/>
        <end position="328"/>
    </location>
</feature>
<protein>
    <submittedName>
        <fullName evidence="2">Uncharacterized protein</fullName>
    </submittedName>
</protein>
<dbReference type="VEuPathDB" id="MicrosporidiaDB:HERIO_2217"/>
<proteinExistence type="predicted"/>
<sequence length="328" mass="39462">MRSMLMSILSNVMFLLSNNFFVIGRVRCEDTINREEVSALIKESELLFRKFQVCFFKEVFKNIKENNENIFDEENDLKVCLAKLNKIKFDGKSYKEKIVDFINSIFKVVNNDDFNCSELLERDEIDFLKPVDSHSFEIAKKMFSEYECGTSQTYSNNEERERSLEINIDIFNSCVEVLRQLDFLELDNKYKKYNKIREERNKDSLESNSDSNSEWFRNCLKNNPGLTKDDFPIVEKLIKMINYYNIKVNKINIYGEKTFQMKLFYCEKDFEEIKNKFNIDLKKYEERWKKYRHLRFVISDVIKLLNECLLNLNKEKCELKDKKNLMKN</sequence>
<dbReference type="AlphaFoldDB" id="A0A1X0QEI3"/>
<feature type="signal peptide" evidence="1">
    <location>
        <begin position="1"/>
        <end position="28"/>
    </location>
</feature>
<evidence type="ECO:0000256" key="1">
    <source>
        <dbReference type="SAM" id="SignalP"/>
    </source>
</evidence>